<accession>A0A4Y7ITR5</accession>
<name>A0A4Y7ITR5_PAPSO</name>
<organism evidence="1 2">
    <name type="scientific">Papaver somniferum</name>
    <name type="common">Opium poppy</name>
    <dbReference type="NCBI Taxonomy" id="3469"/>
    <lineage>
        <taxon>Eukaryota</taxon>
        <taxon>Viridiplantae</taxon>
        <taxon>Streptophyta</taxon>
        <taxon>Embryophyta</taxon>
        <taxon>Tracheophyta</taxon>
        <taxon>Spermatophyta</taxon>
        <taxon>Magnoliopsida</taxon>
        <taxon>Ranunculales</taxon>
        <taxon>Papaveraceae</taxon>
        <taxon>Papaveroideae</taxon>
        <taxon>Papaver</taxon>
    </lineage>
</organism>
<evidence type="ECO:0000313" key="1">
    <source>
        <dbReference type="EMBL" id="RZC51121.1"/>
    </source>
</evidence>
<sequence>MLGLKLVKKAKHPSMAWPTDSVSYGDAYGVAVVVYNFKSSFKIVPGDSNIKNINCRKKVSEISSNYLYKRELLEAASDFFEYGFNVWTREDECMFEASWSHPVAVINFTCSLSIY</sequence>
<evidence type="ECO:0000313" key="2">
    <source>
        <dbReference type="Proteomes" id="UP000316621"/>
    </source>
</evidence>
<reference evidence="1 2" key="1">
    <citation type="journal article" date="2018" name="Science">
        <title>The opium poppy genome and morphinan production.</title>
        <authorList>
            <person name="Guo L."/>
            <person name="Winzer T."/>
            <person name="Yang X."/>
            <person name="Li Y."/>
            <person name="Ning Z."/>
            <person name="He Z."/>
            <person name="Teodor R."/>
            <person name="Lu Y."/>
            <person name="Bowser T.A."/>
            <person name="Graham I.A."/>
            <person name="Ye K."/>
        </authorList>
    </citation>
    <scope>NUCLEOTIDE SEQUENCE [LARGE SCALE GENOMIC DNA]</scope>
    <source>
        <strain evidence="2">cv. HN1</strain>
        <tissue evidence="1">Leaves</tissue>
    </source>
</reference>
<proteinExistence type="predicted"/>
<gene>
    <name evidence="1" type="ORF">C5167_019551</name>
</gene>
<dbReference type="EMBL" id="CM010716">
    <property type="protein sequence ID" value="RZC51121.1"/>
    <property type="molecule type" value="Genomic_DNA"/>
</dbReference>
<dbReference type="Proteomes" id="UP000316621">
    <property type="component" value="Chromosome 2"/>
</dbReference>
<dbReference type="AlphaFoldDB" id="A0A4Y7ITR5"/>
<dbReference type="Gramene" id="RZC51121">
    <property type="protein sequence ID" value="RZC51121"/>
    <property type="gene ID" value="C5167_019551"/>
</dbReference>
<keyword evidence="2" id="KW-1185">Reference proteome</keyword>
<protein>
    <submittedName>
        <fullName evidence="1">Uncharacterized protein</fullName>
    </submittedName>
</protein>